<dbReference type="KEGG" id="mzi:HWN40_09535"/>
<dbReference type="EMBL" id="CP058215">
    <property type="protein sequence ID" value="QLC50458.1"/>
    <property type="molecule type" value="Genomic_DNA"/>
</dbReference>
<dbReference type="GeneID" id="55821916"/>
<dbReference type="Proteomes" id="UP000509594">
    <property type="component" value="Chromosome"/>
</dbReference>
<name>A0A7D5E8I1_9EURY</name>
<organism evidence="1 2">
    <name type="scientific">Methanolobus zinderi</name>
    <dbReference type="NCBI Taxonomy" id="536044"/>
    <lineage>
        <taxon>Archaea</taxon>
        <taxon>Methanobacteriati</taxon>
        <taxon>Methanobacteriota</taxon>
        <taxon>Stenosarchaea group</taxon>
        <taxon>Methanomicrobia</taxon>
        <taxon>Methanosarcinales</taxon>
        <taxon>Methanosarcinaceae</taxon>
        <taxon>Methanolobus</taxon>
    </lineage>
</organism>
<keyword evidence="2" id="KW-1185">Reference proteome</keyword>
<evidence type="ECO:0000313" key="2">
    <source>
        <dbReference type="Proteomes" id="UP000509594"/>
    </source>
</evidence>
<proteinExistence type="predicted"/>
<protein>
    <submittedName>
        <fullName evidence="1">Uncharacterized protein</fullName>
    </submittedName>
</protein>
<dbReference type="OrthoDB" id="111898at2157"/>
<sequence>MGEYEETIKDIRETLGILPGFMKDLPKEELVEDWHVWKHEGPEMNLHK</sequence>
<accession>A0A7D5E8I1</accession>
<evidence type="ECO:0000313" key="1">
    <source>
        <dbReference type="EMBL" id="QLC50458.1"/>
    </source>
</evidence>
<reference evidence="1 2" key="1">
    <citation type="submission" date="2020-06" db="EMBL/GenBank/DDBJ databases">
        <title>Methanolobus halotolerans sp. nov., isolated from a saline lake Tus in Siberia.</title>
        <authorList>
            <person name="Shen Y."/>
            <person name="Chen S.-C."/>
            <person name="Lai M.-C."/>
            <person name="Huang H.-H."/>
            <person name="Chiu H.-H."/>
            <person name="Tang S.-L."/>
            <person name="Rogozin D.Y."/>
            <person name="Degermendzhy A.G."/>
        </authorList>
    </citation>
    <scope>NUCLEOTIDE SEQUENCE [LARGE SCALE GENOMIC DNA]</scope>
    <source>
        <strain evidence="1 2">DSM 21339</strain>
    </source>
</reference>
<dbReference type="AlphaFoldDB" id="A0A7D5E8I1"/>
<dbReference type="RefSeq" id="WP_176965514.1">
    <property type="nucleotide sequence ID" value="NZ_CP058215.1"/>
</dbReference>
<gene>
    <name evidence="1" type="ORF">HWN40_09535</name>
</gene>